<dbReference type="NCBIfam" id="NF002938">
    <property type="entry name" value="PRK03592.1"/>
    <property type="match status" value="1"/>
</dbReference>
<dbReference type="Gene3D" id="3.40.50.1820">
    <property type="entry name" value="alpha/beta hydrolase"/>
    <property type="match status" value="1"/>
</dbReference>
<accession>A0ABY6P2A0</accession>
<sequence>MAANIDSVDPYERHRVDVLGTTMAYVDTGGQGGGEPPCVFLHGNPTSSYLWRNVIGVVAPHARCLAPDLVGMGDSGGSSTGSYRFVDHAEHLDAWFDAVLPEGPVVLVIHDWGSALGFHWAHRHPDRVVGIVFTEAIVTPVSWDDWPTAATGIFRAMRSEVGERLVLEDNVFVERILPASVLRELGEAEMAVYRRRFTEAGESRRPTLSWPREIPIEGTPADVHDIVAAYAQWLGTHPGLPKTFVNADPGSILVGRQREVARSWPDLVEVTVPGSHFVQEDSPTEIGEAVLGLLRRL</sequence>
<dbReference type="InterPro" id="IPR029058">
    <property type="entry name" value="AB_hydrolase_fold"/>
</dbReference>
<reference evidence="3" key="1">
    <citation type="submission" date="2022-10" db="EMBL/GenBank/DDBJ databases">
        <title>Rhodococcus sp.75.</title>
        <authorList>
            <person name="Sun M."/>
        </authorList>
    </citation>
    <scope>NUCLEOTIDE SEQUENCE</scope>
    <source>
        <strain evidence="3">75</strain>
    </source>
</reference>
<dbReference type="SUPFAM" id="SSF53474">
    <property type="entry name" value="alpha/beta-Hydrolases"/>
    <property type="match status" value="1"/>
</dbReference>
<name>A0ABY6P2A0_9NOCA</name>
<dbReference type="RefSeq" id="WP_265383876.1">
    <property type="nucleotide sequence ID" value="NZ_CP110615.1"/>
</dbReference>
<evidence type="ECO:0000256" key="1">
    <source>
        <dbReference type="ARBA" id="ARBA00022801"/>
    </source>
</evidence>
<evidence type="ECO:0000313" key="4">
    <source>
        <dbReference type="Proteomes" id="UP001164965"/>
    </source>
</evidence>
<dbReference type="EMBL" id="CP110615">
    <property type="protein sequence ID" value="UZJ25772.1"/>
    <property type="molecule type" value="Genomic_DNA"/>
</dbReference>
<protein>
    <submittedName>
        <fullName evidence="3">Haloalkane dehalogenase</fullName>
        <ecNumber evidence="3">3.8.1.5</ecNumber>
    </submittedName>
</protein>
<dbReference type="InterPro" id="IPR000073">
    <property type="entry name" value="AB_hydrolase_1"/>
</dbReference>
<proteinExistence type="predicted"/>
<keyword evidence="1 3" id="KW-0378">Hydrolase</keyword>
<keyword evidence="4" id="KW-1185">Reference proteome</keyword>
<evidence type="ECO:0000313" key="3">
    <source>
        <dbReference type="EMBL" id="UZJ25772.1"/>
    </source>
</evidence>
<dbReference type="PRINTS" id="PR00412">
    <property type="entry name" value="EPOXHYDRLASE"/>
</dbReference>
<dbReference type="GO" id="GO:0018786">
    <property type="term" value="F:haloalkane dehalogenase activity"/>
    <property type="evidence" value="ECO:0007669"/>
    <property type="project" value="UniProtKB-EC"/>
</dbReference>
<dbReference type="PANTHER" id="PTHR43329">
    <property type="entry name" value="EPOXIDE HYDROLASE"/>
    <property type="match status" value="1"/>
</dbReference>
<organism evidence="3 4">
    <name type="scientific">Rhodococcus antarcticus</name>
    <dbReference type="NCBI Taxonomy" id="2987751"/>
    <lineage>
        <taxon>Bacteria</taxon>
        <taxon>Bacillati</taxon>
        <taxon>Actinomycetota</taxon>
        <taxon>Actinomycetes</taxon>
        <taxon>Mycobacteriales</taxon>
        <taxon>Nocardiaceae</taxon>
        <taxon>Rhodococcus</taxon>
    </lineage>
</organism>
<feature type="domain" description="AB hydrolase-1" evidence="2">
    <location>
        <begin position="36"/>
        <end position="282"/>
    </location>
</feature>
<evidence type="ECO:0000259" key="2">
    <source>
        <dbReference type="Pfam" id="PF00561"/>
    </source>
</evidence>
<gene>
    <name evidence="3" type="ORF">RHODO2019_04830</name>
</gene>
<dbReference type="InterPro" id="IPR000639">
    <property type="entry name" value="Epox_hydrolase-like"/>
</dbReference>
<dbReference type="Proteomes" id="UP001164965">
    <property type="component" value="Chromosome"/>
</dbReference>
<dbReference type="EC" id="3.8.1.5" evidence="3"/>
<dbReference type="Pfam" id="PF00561">
    <property type="entry name" value="Abhydrolase_1"/>
    <property type="match status" value="1"/>
</dbReference>